<keyword evidence="3" id="KW-1185">Reference proteome</keyword>
<protein>
    <submittedName>
        <fullName evidence="2">MlaD family protein</fullName>
    </submittedName>
</protein>
<evidence type="ECO:0000313" key="3">
    <source>
        <dbReference type="Proteomes" id="UP001277761"/>
    </source>
</evidence>
<dbReference type="PANTHER" id="PTHR33371:SF4">
    <property type="entry name" value="INTERMEMBRANE PHOSPHOLIPID TRANSPORT SYSTEM BINDING PROTEIN MLAD"/>
    <property type="match status" value="1"/>
</dbReference>
<dbReference type="Proteomes" id="UP001277761">
    <property type="component" value="Unassembled WGS sequence"/>
</dbReference>
<dbReference type="PANTHER" id="PTHR33371">
    <property type="entry name" value="INTERMEMBRANE PHOSPHOLIPID TRANSPORT SYSTEM BINDING PROTEIN MLAD-RELATED"/>
    <property type="match status" value="1"/>
</dbReference>
<reference evidence="2 3" key="1">
    <citation type="submission" date="2023-11" db="EMBL/GenBank/DDBJ databases">
        <authorList>
            <person name="Xu M."/>
            <person name="Jiang T."/>
        </authorList>
    </citation>
    <scope>NUCLEOTIDE SEQUENCE [LARGE SCALE GENOMIC DNA]</scope>
    <source>
        <strain evidence="2 3">SD</strain>
    </source>
</reference>
<evidence type="ECO:0000313" key="2">
    <source>
        <dbReference type="EMBL" id="MDX8153253.1"/>
    </source>
</evidence>
<evidence type="ECO:0000259" key="1">
    <source>
        <dbReference type="Pfam" id="PF02470"/>
    </source>
</evidence>
<dbReference type="Pfam" id="PF02470">
    <property type="entry name" value="MlaD"/>
    <property type="match status" value="1"/>
</dbReference>
<dbReference type="RefSeq" id="WP_319955402.1">
    <property type="nucleotide sequence ID" value="NZ_JAXAVX010000012.1"/>
</dbReference>
<dbReference type="InterPro" id="IPR052336">
    <property type="entry name" value="MlaD_Phospholipid_Transporter"/>
</dbReference>
<comment type="caution">
    <text evidence="2">The sequence shown here is derived from an EMBL/GenBank/DDBJ whole genome shotgun (WGS) entry which is preliminary data.</text>
</comment>
<proteinExistence type="predicted"/>
<dbReference type="EMBL" id="JAXAVX010000012">
    <property type="protein sequence ID" value="MDX8153253.1"/>
    <property type="molecule type" value="Genomic_DNA"/>
</dbReference>
<organism evidence="2 3">
    <name type="scientific">Patulibacter brassicae</name>
    <dbReference type="NCBI Taxonomy" id="1705717"/>
    <lineage>
        <taxon>Bacteria</taxon>
        <taxon>Bacillati</taxon>
        <taxon>Actinomycetota</taxon>
        <taxon>Thermoleophilia</taxon>
        <taxon>Solirubrobacterales</taxon>
        <taxon>Patulibacteraceae</taxon>
        <taxon>Patulibacter</taxon>
    </lineage>
</organism>
<gene>
    <name evidence="2" type="ORF">SK069_16765</name>
</gene>
<name>A0ABU4VN28_9ACTN</name>
<feature type="domain" description="Mce/MlaD" evidence="1">
    <location>
        <begin position="42"/>
        <end position="118"/>
    </location>
</feature>
<accession>A0ABU4VN28</accession>
<dbReference type="InterPro" id="IPR003399">
    <property type="entry name" value="Mce/MlaD"/>
</dbReference>
<sequence length="469" mass="49648">MITRVPGIRQLLLPLGFTLLCVVLAIGVWQAFGGRTPLQAEGYRFTVRIPQAESLFQNTPVLTSGVEVGRIVRVTQRGRGAELEIELDARFAPVRRGARVMARTKTLLGEGYLELSPGPRAAAPVPEGGALPASRATPTQRLDDVLATFDPTTRSQFRALMDGTSRAFDGRAQDLNDALGRLPGATADLGTLVDALVAQEEPLERFIAGGAELLGALGQRQAALTGAIAQSRRVLRVTADRRAGLRSTIDALPPFLTSLRSASASIQEASPDVRRAVAALRPTAAALPPALAAVDRNAPRFRRTFELLPGTVDAVRGALPTIDAITDAAGPALEPVHLAIRQLLPAARLAAGSRRDIVGAIANSSNIANGRIIGQDGQYNGVAAGWLTVWNEIVGGWTKKLPSNRPNPYFAPGGSGKIAQGGLEAYDCRHTGNPAILPAIGEPPPCKTQRPWALNGRTLSYPRLLLDPP</sequence>